<dbReference type="InterPro" id="IPR004593">
    <property type="entry name" value="SbcD"/>
</dbReference>
<evidence type="ECO:0000256" key="3">
    <source>
        <dbReference type="ARBA" id="ARBA00022839"/>
    </source>
</evidence>
<dbReference type="Gene3D" id="3.60.21.10">
    <property type="match status" value="1"/>
</dbReference>
<dbReference type="Pfam" id="PF00149">
    <property type="entry name" value="Metallophos"/>
    <property type="match status" value="1"/>
</dbReference>
<dbReference type="InterPro" id="IPR029052">
    <property type="entry name" value="Metallo-depent_PP-like"/>
</dbReference>
<dbReference type="CDD" id="cd00840">
    <property type="entry name" value="MPP_Mre11_N"/>
    <property type="match status" value="1"/>
</dbReference>
<dbReference type="PANTHER" id="PTHR30337">
    <property type="entry name" value="COMPONENT OF ATP-DEPENDENT DSDNA EXONUCLEASE"/>
    <property type="match status" value="1"/>
</dbReference>
<keyword evidence="1 4" id="KW-0540">Nuclease</keyword>
<keyword evidence="4" id="KW-0233">DNA recombination</keyword>
<gene>
    <name evidence="4 6" type="primary">sbcD</name>
    <name evidence="6" type="ORF">H9625_11685</name>
</gene>
<reference evidence="6 7" key="1">
    <citation type="submission" date="2020-08" db="EMBL/GenBank/DDBJ databases">
        <title>A Genomic Blueprint of the Chicken Gut Microbiome.</title>
        <authorList>
            <person name="Gilroy R."/>
            <person name="Ravi A."/>
            <person name="Getino M."/>
            <person name="Pursley I."/>
            <person name="Horton D.L."/>
            <person name="Alikhan N.-F."/>
            <person name="Baker D."/>
            <person name="Gharbi K."/>
            <person name="Hall N."/>
            <person name="Watson M."/>
            <person name="Adriaenssens E.M."/>
            <person name="Foster-Nyarko E."/>
            <person name="Jarju S."/>
            <person name="Secka A."/>
            <person name="Antonio M."/>
            <person name="Oren A."/>
            <person name="Chaudhuri R."/>
            <person name="La Ragione R.M."/>
            <person name="Hildebrand F."/>
            <person name="Pallen M.J."/>
        </authorList>
    </citation>
    <scope>NUCLEOTIDE SEQUENCE [LARGE SCALE GENOMIC DNA]</scope>
    <source>
        <strain evidence="6 7">Sa1CVN1</strain>
    </source>
</reference>
<keyword evidence="4" id="KW-0235">DNA replication</keyword>
<keyword evidence="2 4" id="KW-0378">Hydrolase</keyword>
<dbReference type="InterPro" id="IPR050535">
    <property type="entry name" value="DNA_Repair-Maintenance_Comp"/>
</dbReference>
<comment type="subunit">
    <text evidence="4">Heterodimer of SbcC and SbcD.</text>
</comment>
<evidence type="ECO:0000256" key="1">
    <source>
        <dbReference type="ARBA" id="ARBA00022722"/>
    </source>
</evidence>
<comment type="function">
    <text evidence="4">SbcCD cleaves DNA hairpin structures. These structures can inhibit DNA replication and are intermediates in certain DNA recombination reactions. The complex acts as a 3'-&gt;5' double strand exonuclease that can open hairpins. It also has a 5' single-strand endonuclease activity.</text>
</comment>
<dbReference type="GO" id="GO:0004527">
    <property type="term" value="F:exonuclease activity"/>
    <property type="evidence" value="ECO:0007669"/>
    <property type="project" value="UniProtKB-KW"/>
</dbReference>
<evidence type="ECO:0000313" key="7">
    <source>
        <dbReference type="Proteomes" id="UP000620874"/>
    </source>
</evidence>
<dbReference type="Proteomes" id="UP000620874">
    <property type="component" value="Unassembled WGS sequence"/>
</dbReference>
<evidence type="ECO:0000256" key="4">
    <source>
        <dbReference type="RuleBase" id="RU363069"/>
    </source>
</evidence>
<evidence type="ECO:0000313" key="6">
    <source>
        <dbReference type="EMBL" id="MBD8041084.1"/>
    </source>
</evidence>
<organism evidence="6 7">
    <name type="scientific">Phocaeicola intestinalis</name>
    <dbReference type="NCBI Taxonomy" id="2762212"/>
    <lineage>
        <taxon>Bacteria</taxon>
        <taxon>Pseudomonadati</taxon>
        <taxon>Bacteroidota</taxon>
        <taxon>Bacteroidia</taxon>
        <taxon>Bacteroidales</taxon>
        <taxon>Bacteroidaceae</taxon>
        <taxon>Phocaeicola</taxon>
    </lineage>
</organism>
<comment type="caution">
    <text evidence="6">The sequence shown here is derived from an EMBL/GenBank/DDBJ whole genome shotgun (WGS) entry which is preliminary data.</text>
</comment>
<proteinExistence type="inferred from homology"/>
<comment type="similarity">
    <text evidence="4">Belongs to the SbcD family.</text>
</comment>
<protein>
    <recommendedName>
        <fullName evidence="4">Nuclease SbcCD subunit D</fullName>
    </recommendedName>
</protein>
<dbReference type="NCBIfam" id="TIGR00619">
    <property type="entry name" value="sbcd"/>
    <property type="match status" value="1"/>
</dbReference>
<dbReference type="InterPro" id="IPR004843">
    <property type="entry name" value="Calcineurin-like_PHP"/>
</dbReference>
<evidence type="ECO:0000259" key="5">
    <source>
        <dbReference type="Pfam" id="PF00149"/>
    </source>
</evidence>
<dbReference type="SUPFAM" id="SSF56300">
    <property type="entry name" value="Metallo-dependent phosphatases"/>
    <property type="match status" value="1"/>
</dbReference>
<accession>A0ABR8YA50</accession>
<feature type="domain" description="Calcineurin-like phosphoesterase" evidence="5">
    <location>
        <begin position="1"/>
        <end position="212"/>
    </location>
</feature>
<evidence type="ECO:0000256" key="2">
    <source>
        <dbReference type="ARBA" id="ARBA00022801"/>
    </source>
</evidence>
<dbReference type="PANTHER" id="PTHR30337:SF0">
    <property type="entry name" value="NUCLEASE SBCCD SUBUNIT D"/>
    <property type="match status" value="1"/>
</dbReference>
<keyword evidence="7" id="KW-1185">Reference proteome</keyword>
<dbReference type="EMBL" id="JACSPP010000038">
    <property type="protein sequence ID" value="MBD8041084.1"/>
    <property type="molecule type" value="Genomic_DNA"/>
</dbReference>
<sequence>MKILHTADLHLGQIIYQNYERNDEHDCFFSQLERWCQEEQPDALIVSGDVFDIQQPSAAVWKSFTDRFVRLHQASPTMHLVIVAGNHDSASRIQSNHEIWKLANTHLIGTPPPADFTSADEWQKNFIISLPNGYIIALPYMTGERTSMIQSLLDYVKAENTEGKPVIMTGHLTVKGSDMTGHDFDIGHIRTQEIASLGTGYDYLALGHIHRPQTIGHRDDNQQTDVTYPAPVIRYAGSALHVSSDENYPHTVSVIEIKSHGGNVRIRQLRINELRHFYLLPANETAFASAEEALNGIKQFAEKGGRGYIRLQMDYATSLPSDFNQMVYTITDAYNGELRYNPKIKWTGTSENNTVEATKPKFEVAEIQQMTNPVLFIEKTKQQYPELDMDEVRQAFVEIEAEVKRMAEESNASRKKTIQN</sequence>
<dbReference type="RefSeq" id="WP_087207796.1">
    <property type="nucleotide sequence ID" value="NZ_JACSPP010000038.1"/>
</dbReference>
<name>A0ABR8YA50_9BACT</name>
<dbReference type="InterPro" id="IPR041796">
    <property type="entry name" value="Mre11_N"/>
</dbReference>
<keyword evidence="4" id="KW-0255">Endonuclease</keyword>
<keyword evidence="3 4" id="KW-0269">Exonuclease</keyword>